<reference evidence="1" key="1">
    <citation type="submission" date="2018-05" db="EMBL/GenBank/DDBJ databases">
        <authorList>
            <person name="Lanie J.A."/>
            <person name="Ng W.-L."/>
            <person name="Kazmierczak K.M."/>
            <person name="Andrzejewski T.M."/>
            <person name="Davidsen T.M."/>
            <person name="Wayne K.J."/>
            <person name="Tettelin H."/>
            <person name="Glass J.I."/>
            <person name="Rusch D."/>
            <person name="Podicherti R."/>
            <person name="Tsui H.-C.T."/>
            <person name="Winkler M.E."/>
        </authorList>
    </citation>
    <scope>NUCLEOTIDE SEQUENCE</scope>
</reference>
<gene>
    <name evidence="1" type="ORF">METZ01_LOCUS297937</name>
</gene>
<evidence type="ECO:0000313" key="1">
    <source>
        <dbReference type="EMBL" id="SVC45083.1"/>
    </source>
</evidence>
<organism evidence="1">
    <name type="scientific">marine metagenome</name>
    <dbReference type="NCBI Taxonomy" id="408172"/>
    <lineage>
        <taxon>unclassified sequences</taxon>
        <taxon>metagenomes</taxon>
        <taxon>ecological metagenomes</taxon>
    </lineage>
</organism>
<sequence length="320" mass="35789">MKKEKIVVYGLTTEGYFLASQMAMKGADVYIIDESSPSAVLLKAETAKTYPDLTAFQEDEPLLSVEPIDVAISNAKYLFFAPRIRKTGQDLRTEITSKYKDATKALKKGSSIIYCLPTGLGGNQENISLLTHITGLDAGKTISYFYFPLNDLDETPEVIGSLDNQDDKILSSLLTIEKKEKKFVSITSAECIYGINIIQKFTNLSAILEICKFVKDTKSTTFNNFKTIYLDDIIKGLYDLRLLGSSFEGANTLLYLTNASIKAIAGYIKRLIDTIRTTLKKNELKASRTKIVLSWTLDKNEMRGDKIEILNSITAKLRDY</sequence>
<proteinExistence type="predicted"/>
<name>A0A382M807_9ZZZZ</name>
<dbReference type="AlphaFoldDB" id="A0A382M807"/>
<accession>A0A382M807</accession>
<dbReference type="EMBL" id="UINC01091928">
    <property type="protein sequence ID" value="SVC45083.1"/>
    <property type="molecule type" value="Genomic_DNA"/>
</dbReference>
<feature type="non-terminal residue" evidence="1">
    <location>
        <position position="320"/>
    </location>
</feature>
<protein>
    <submittedName>
        <fullName evidence="1">Uncharacterized protein</fullName>
    </submittedName>
</protein>